<name>A0AAP0PUZ7_9MAGN</name>
<reference evidence="1 2" key="1">
    <citation type="submission" date="2024-01" db="EMBL/GenBank/DDBJ databases">
        <title>Genome assemblies of Stephania.</title>
        <authorList>
            <person name="Yang L."/>
        </authorList>
    </citation>
    <scope>NUCLEOTIDE SEQUENCE [LARGE SCALE GENOMIC DNA]</scope>
    <source>
        <strain evidence="1">QJT</strain>
        <tissue evidence="1">Leaf</tissue>
    </source>
</reference>
<evidence type="ECO:0000313" key="2">
    <source>
        <dbReference type="Proteomes" id="UP001417504"/>
    </source>
</evidence>
<dbReference type="Proteomes" id="UP001417504">
    <property type="component" value="Unassembled WGS sequence"/>
</dbReference>
<comment type="caution">
    <text evidence="1">The sequence shown here is derived from an EMBL/GenBank/DDBJ whole genome shotgun (WGS) entry which is preliminary data.</text>
</comment>
<keyword evidence="2" id="KW-1185">Reference proteome</keyword>
<evidence type="ECO:0000313" key="1">
    <source>
        <dbReference type="EMBL" id="KAK9155454.1"/>
    </source>
</evidence>
<gene>
    <name evidence="1" type="ORF">Sjap_002934</name>
</gene>
<dbReference type="AlphaFoldDB" id="A0AAP0PUZ7"/>
<protein>
    <submittedName>
        <fullName evidence="1">Uncharacterized protein</fullName>
    </submittedName>
</protein>
<sequence length="64" mass="6901">MGLGAIGTIEIQLGIEFAPKATPKVAHKFDITIRSNGLRDVVETNHFLEEKVGDVGCIQSSYKG</sequence>
<proteinExistence type="predicted"/>
<organism evidence="1 2">
    <name type="scientific">Stephania japonica</name>
    <dbReference type="NCBI Taxonomy" id="461633"/>
    <lineage>
        <taxon>Eukaryota</taxon>
        <taxon>Viridiplantae</taxon>
        <taxon>Streptophyta</taxon>
        <taxon>Embryophyta</taxon>
        <taxon>Tracheophyta</taxon>
        <taxon>Spermatophyta</taxon>
        <taxon>Magnoliopsida</taxon>
        <taxon>Ranunculales</taxon>
        <taxon>Menispermaceae</taxon>
        <taxon>Menispermoideae</taxon>
        <taxon>Cissampelideae</taxon>
        <taxon>Stephania</taxon>
    </lineage>
</organism>
<accession>A0AAP0PUZ7</accession>
<dbReference type="EMBL" id="JBBNAE010000001">
    <property type="protein sequence ID" value="KAK9155454.1"/>
    <property type="molecule type" value="Genomic_DNA"/>
</dbReference>